<sequence>MKKLTGLLFASMLLLTACGGAPGGGGSVGGNSAVIGNKVDGDKIKIGLNLELSGPVAGYGNQEKEGAELAVKEINADGGIKGKQIELVSKDNKSDTAEAATVTANLTTKDKVVAIVGPATSGDTKAIIPNTTKAKVPTITPSATDDSITVINDKVQEYVFRTGFQDSFQGVILANYAQNNLKAKNAIIIGDVSSDYAKGLTKSFKETYKGEIVADEKFNQKDKDFKAVLTKIKDQDFDVLYIPGYYEEAGLIIKQAREMGIKQPILGADGFSDEKLIDVADAKNMNDIYYTAHFSELAPSSDRVKAFIENYTKDYKKAPSSFSALAYDSVYMIKDSLEKAKDLDSQSLTDELTKLKDFDGVTGKMSMDKNHNPEKAVVVVKVENGKQVSADVVQP</sequence>
<feature type="signal peptide" evidence="5">
    <location>
        <begin position="1"/>
        <end position="23"/>
    </location>
</feature>
<keyword evidence="4" id="KW-0029">Amino-acid transport</keyword>
<evidence type="ECO:0000256" key="4">
    <source>
        <dbReference type="ARBA" id="ARBA00022970"/>
    </source>
</evidence>
<gene>
    <name evidence="7" type="ORF">CBF37_02540</name>
</gene>
<dbReference type="SUPFAM" id="SSF53822">
    <property type="entry name" value="Periplasmic binding protein-like I"/>
    <property type="match status" value="1"/>
</dbReference>
<dbReference type="PANTHER" id="PTHR30483">
    <property type="entry name" value="LEUCINE-SPECIFIC-BINDING PROTEIN"/>
    <property type="match status" value="1"/>
</dbReference>
<dbReference type="InterPro" id="IPR028082">
    <property type="entry name" value="Peripla_BP_I"/>
</dbReference>
<dbReference type="PROSITE" id="PS51257">
    <property type="entry name" value="PROKAR_LIPOPROTEIN"/>
    <property type="match status" value="1"/>
</dbReference>
<feature type="chain" id="PRO_5039498729" evidence="5">
    <location>
        <begin position="24"/>
        <end position="395"/>
    </location>
</feature>
<evidence type="ECO:0000259" key="6">
    <source>
        <dbReference type="Pfam" id="PF13458"/>
    </source>
</evidence>
<comment type="similarity">
    <text evidence="1">Belongs to the leucine-binding protein family.</text>
</comment>
<proteinExistence type="inferred from homology"/>
<dbReference type="PANTHER" id="PTHR30483:SF6">
    <property type="entry name" value="PERIPLASMIC BINDING PROTEIN OF ABC TRANSPORTER FOR NATURAL AMINO ACIDS"/>
    <property type="match status" value="1"/>
</dbReference>
<dbReference type="AlphaFoldDB" id="A0A430A1D3"/>
<keyword evidence="2" id="KW-0813">Transport</keyword>
<comment type="caution">
    <text evidence="7">The sequence shown here is derived from an EMBL/GenBank/DDBJ whole genome shotgun (WGS) entry which is preliminary data.</text>
</comment>
<feature type="domain" description="Leucine-binding protein" evidence="6">
    <location>
        <begin position="43"/>
        <end position="385"/>
    </location>
</feature>
<evidence type="ECO:0000256" key="2">
    <source>
        <dbReference type="ARBA" id="ARBA00022448"/>
    </source>
</evidence>
<dbReference type="InterPro" id="IPR028081">
    <property type="entry name" value="Leu-bd"/>
</dbReference>
<reference evidence="7 8" key="1">
    <citation type="submission" date="2017-05" db="EMBL/GenBank/DDBJ databases">
        <title>Vagococcus spp. assemblies.</title>
        <authorList>
            <person name="Gulvik C.A."/>
        </authorList>
    </citation>
    <scope>NUCLEOTIDE SEQUENCE [LARGE SCALE GENOMIC DNA]</scope>
    <source>
        <strain evidence="7 8">SS1995</strain>
    </source>
</reference>
<name>A0A430A1D3_9ENTE</name>
<evidence type="ECO:0000313" key="7">
    <source>
        <dbReference type="EMBL" id="RSU00193.1"/>
    </source>
</evidence>
<accession>A0A430A1D3</accession>
<keyword evidence="3 5" id="KW-0732">Signal</keyword>
<dbReference type="GO" id="GO:0006865">
    <property type="term" value="P:amino acid transport"/>
    <property type="evidence" value="ECO:0007669"/>
    <property type="project" value="UniProtKB-KW"/>
</dbReference>
<dbReference type="CDD" id="cd06347">
    <property type="entry name" value="PBP1_ABC_LivK_ligand_binding-like"/>
    <property type="match status" value="1"/>
</dbReference>
<organism evidence="7 8">
    <name type="scientific">Vagococcus vulneris</name>
    <dbReference type="NCBI Taxonomy" id="1977869"/>
    <lineage>
        <taxon>Bacteria</taxon>
        <taxon>Bacillati</taxon>
        <taxon>Bacillota</taxon>
        <taxon>Bacilli</taxon>
        <taxon>Lactobacillales</taxon>
        <taxon>Enterococcaceae</taxon>
        <taxon>Vagococcus</taxon>
    </lineage>
</organism>
<evidence type="ECO:0000313" key="8">
    <source>
        <dbReference type="Proteomes" id="UP000287857"/>
    </source>
</evidence>
<evidence type="ECO:0000256" key="3">
    <source>
        <dbReference type="ARBA" id="ARBA00022729"/>
    </source>
</evidence>
<dbReference type="Proteomes" id="UP000287857">
    <property type="component" value="Unassembled WGS sequence"/>
</dbReference>
<dbReference type="InterPro" id="IPR000709">
    <property type="entry name" value="Leu_Ile_Val-bd"/>
</dbReference>
<dbReference type="RefSeq" id="WP_125983145.1">
    <property type="nucleotide sequence ID" value="NZ_NGJS01000002.1"/>
</dbReference>
<dbReference type="InterPro" id="IPR051010">
    <property type="entry name" value="BCAA_transport"/>
</dbReference>
<dbReference type="OrthoDB" id="9783240at2"/>
<keyword evidence="8" id="KW-1185">Reference proteome</keyword>
<dbReference type="Gene3D" id="3.40.50.2300">
    <property type="match status" value="2"/>
</dbReference>
<protein>
    <submittedName>
        <fullName evidence="7">Branched-chain amino acid ABC transporter substrate-binding protein</fullName>
    </submittedName>
</protein>
<dbReference type="Pfam" id="PF13458">
    <property type="entry name" value="Peripla_BP_6"/>
    <property type="match status" value="1"/>
</dbReference>
<dbReference type="PRINTS" id="PR00337">
    <property type="entry name" value="LEUILEVALBP"/>
</dbReference>
<evidence type="ECO:0000256" key="1">
    <source>
        <dbReference type="ARBA" id="ARBA00010062"/>
    </source>
</evidence>
<evidence type="ECO:0000256" key="5">
    <source>
        <dbReference type="SAM" id="SignalP"/>
    </source>
</evidence>
<dbReference type="EMBL" id="NGJS01000002">
    <property type="protein sequence ID" value="RSU00193.1"/>
    <property type="molecule type" value="Genomic_DNA"/>
</dbReference>